<sequence length="127" mass="14033">MSATEQIDGTAVVTTYFEDRITEAEKEVEAARAALAAAEAKVAQRQTERDAFVRDGSLHPAAYNAETGQPEWELCQWAQTRIGRVAFTDMTPAGDAAYNRRVAEEKAVHQWLREHGRSVPAPFGEKA</sequence>
<accession>A0ABV5N2H4</accession>
<feature type="coiled-coil region" evidence="1">
    <location>
        <begin position="21"/>
        <end position="48"/>
    </location>
</feature>
<dbReference type="EMBL" id="JBHMCY010000030">
    <property type="protein sequence ID" value="MFB9464406.1"/>
    <property type="molecule type" value="Genomic_DNA"/>
</dbReference>
<organism evidence="2 3">
    <name type="scientific">Streptomyces cinereospinus</name>
    <dbReference type="NCBI Taxonomy" id="285561"/>
    <lineage>
        <taxon>Bacteria</taxon>
        <taxon>Bacillati</taxon>
        <taxon>Actinomycetota</taxon>
        <taxon>Actinomycetes</taxon>
        <taxon>Kitasatosporales</taxon>
        <taxon>Streptomycetaceae</taxon>
        <taxon>Streptomyces</taxon>
    </lineage>
</organism>
<evidence type="ECO:0000313" key="3">
    <source>
        <dbReference type="Proteomes" id="UP001589709"/>
    </source>
</evidence>
<evidence type="ECO:0000313" key="2">
    <source>
        <dbReference type="EMBL" id="MFB9464406.1"/>
    </source>
</evidence>
<dbReference type="Proteomes" id="UP001589709">
    <property type="component" value="Unassembled WGS sequence"/>
</dbReference>
<protein>
    <submittedName>
        <fullName evidence="2">Uncharacterized protein</fullName>
    </submittedName>
</protein>
<reference evidence="2 3" key="1">
    <citation type="submission" date="2024-09" db="EMBL/GenBank/DDBJ databases">
        <authorList>
            <person name="Sun Q."/>
            <person name="Mori K."/>
        </authorList>
    </citation>
    <scope>NUCLEOTIDE SEQUENCE [LARGE SCALE GENOMIC DNA]</scope>
    <source>
        <strain evidence="2 3">JCM 6917</strain>
    </source>
</reference>
<keyword evidence="1" id="KW-0175">Coiled coil</keyword>
<proteinExistence type="predicted"/>
<name>A0ABV5N2H4_9ACTN</name>
<evidence type="ECO:0000256" key="1">
    <source>
        <dbReference type="SAM" id="Coils"/>
    </source>
</evidence>
<gene>
    <name evidence="2" type="ORF">ACFF45_17240</name>
</gene>
<comment type="caution">
    <text evidence="2">The sequence shown here is derived from an EMBL/GenBank/DDBJ whole genome shotgun (WGS) entry which is preliminary data.</text>
</comment>
<keyword evidence="3" id="KW-1185">Reference proteome</keyword>
<dbReference type="RefSeq" id="WP_381346938.1">
    <property type="nucleotide sequence ID" value="NZ_JBHMCY010000030.1"/>
</dbReference>